<dbReference type="Pfam" id="PF00496">
    <property type="entry name" value="SBP_bac_5"/>
    <property type="match status" value="1"/>
</dbReference>
<feature type="chain" id="PRO_5046372626" evidence="2">
    <location>
        <begin position="27"/>
        <end position="580"/>
    </location>
</feature>
<dbReference type="PANTHER" id="PTHR30290">
    <property type="entry name" value="PERIPLASMIC BINDING COMPONENT OF ABC TRANSPORTER"/>
    <property type="match status" value="1"/>
</dbReference>
<reference evidence="4 5" key="1">
    <citation type="journal article" date="2019" name="Int. J. Syst. Evol. Microbiol.">
        <title>The Global Catalogue of Microorganisms (GCM) 10K type strain sequencing project: providing services to taxonomists for standard genome sequencing and annotation.</title>
        <authorList>
            <consortium name="The Broad Institute Genomics Platform"/>
            <consortium name="The Broad Institute Genome Sequencing Center for Infectious Disease"/>
            <person name="Wu L."/>
            <person name="Ma J."/>
        </authorList>
    </citation>
    <scope>NUCLEOTIDE SEQUENCE [LARGE SCALE GENOMIC DNA]</scope>
    <source>
        <strain evidence="4 5">JCM 4505</strain>
    </source>
</reference>
<dbReference type="Gene3D" id="3.10.105.10">
    <property type="entry name" value="Dipeptide-binding Protein, Domain 3"/>
    <property type="match status" value="1"/>
</dbReference>
<dbReference type="EMBL" id="BAAABV010000023">
    <property type="protein sequence ID" value="GAA0307783.1"/>
    <property type="molecule type" value="Genomic_DNA"/>
</dbReference>
<evidence type="ECO:0000259" key="3">
    <source>
        <dbReference type="Pfam" id="PF00496"/>
    </source>
</evidence>
<sequence length="580" mass="61533">MPRQSHISRRVAALAVSLVLAGGAAACGPKDAAGGSGGESSGKPGAAGAPQKGGTLTVLNNEPQNDFDPARLYTSGGGNVPSLVFRTLTTRNREDGPAGAKVVPDLATDLGKPNADATEWTYTLKDGLKYEDGSPITTADIKYGIERSFAAELSGGAPYLRDWLVGGETYEGPYKDGGKGLDSIVVPDAKTIVFKLRKPEGEFPFLATQTQFAPVPKAKDTGVKYEEHPVSSGPYKVVKNTGDGETLLLERNENWDPKTDEERKAYPDRIDVRSGLDAAVINQRLSTSSGPDAAAVTTDTNLGPAELAQIGDNKELASRVGTGHFGYINYLAFNPKVAPFDNPKVRQAISYAINRTSVVNAAGGSALAEPATTFLPEREAFGYTAYDHFPAGKTGNPAKAKEILKEAGYPDGLTVTLTHSNAQNRQTGPETATAVQQALAAAGITVKLEGLEANAFNERRWDAKNTPGFFLSRWGADWPSGGPFLAPIYDGRQIVTNGSNYNHAQLNDPAVNAEIDEIAKLTDLAAAGKRWGALDKKIGEQALAVPLFHPVYKRLVGKDVKNVVISDWTGVLDISQVAVK</sequence>
<dbReference type="Proteomes" id="UP001501867">
    <property type="component" value="Unassembled WGS sequence"/>
</dbReference>
<keyword evidence="2" id="KW-0732">Signal</keyword>
<dbReference type="PIRSF" id="PIRSF002741">
    <property type="entry name" value="MppA"/>
    <property type="match status" value="1"/>
</dbReference>
<accession>A0ABN0VJS8</accession>
<dbReference type="SUPFAM" id="SSF53850">
    <property type="entry name" value="Periplasmic binding protein-like II"/>
    <property type="match status" value="1"/>
</dbReference>
<feature type="domain" description="Solute-binding protein family 5" evidence="3">
    <location>
        <begin position="101"/>
        <end position="492"/>
    </location>
</feature>
<proteinExistence type="predicted"/>
<feature type="region of interest" description="Disordered" evidence="1">
    <location>
        <begin position="29"/>
        <end position="54"/>
    </location>
</feature>
<feature type="compositionally biased region" description="Low complexity" evidence="1">
    <location>
        <begin position="41"/>
        <end position="54"/>
    </location>
</feature>
<evidence type="ECO:0000313" key="5">
    <source>
        <dbReference type="Proteomes" id="UP001501867"/>
    </source>
</evidence>
<dbReference type="PANTHER" id="PTHR30290:SF83">
    <property type="entry name" value="ABC TRANSPORTER SUBSTRATE-BINDING PROTEIN"/>
    <property type="match status" value="1"/>
</dbReference>
<dbReference type="Gene3D" id="3.40.190.10">
    <property type="entry name" value="Periplasmic binding protein-like II"/>
    <property type="match status" value="1"/>
</dbReference>
<organism evidence="4 5">
    <name type="scientific">Streptomyces polychromogenes</name>
    <dbReference type="NCBI Taxonomy" id="67342"/>
    <lineage>
        <taxon>Bacteria</taxon>
        <taxon>Bacillati</taxon>
        <taxon>Actinomycetota</taxon>
        <taxon>Actinomycetes</taxon>
        <taxon>Kitasatosporales</taxon>
        <taxon>Streptomycetaceae</taxon>
        <taxon>Streptomyces</taxon>
    </lineage>
</organism>
<keyword evidence="5" id="KW-1185">Reference proteome</keyword>
<dbReference type="InterPro" id="IPR000914">
    <property type="entry name" value="SBP_5_dom"/>
</dbReference>
<comment type="caution">
    <text evidence="4">The sequence shown here is derived from an EMBL/GenBank/DDBJ whole genome shotgun (WGS) entry which is preliminary data.</text>
</comment>
<evidence type="ECO:0000256" key="1">
    <source>
        <dbReference type="SAM" id="MobiDB-lite"/>
    </source>
</evidence>
<dbReference type="CDD" id="cd08506">
    <property type="entry name" value="PBP2_clavulanate_OppA2"/>
    <property type="match status" value="1"/>
</dbReference>
<gene>
    <name evidence="4" type="ORF">GCM10010302_53160</name>
</gene>
<dbReference type="InterPro" id="IPR030678">
    <property type="entry name" value="Peptide/Ni-bd"/>
</dbReference>
<dbReference type="PROSITE" id="PS51257">
    <property type="entry name" value="PROKAR_LIPOPROTEIN"/>
    <property type="match status" value="1"/>
</dbReference>
<dbReference type="InterPro" id="IPR039424">
    <property type="entry name" value="SBP_5"/>
</dbReference>
<evidence type="ECO:0000256" key="2">
    <source>
        <dbReference type="SAM" id="SignalP"/>
    </source>
</evidence>
<feature type="signal peptide" evidence="2">
    <location>
        <begin position="1"/>
        <end position="26"/>
    </location>
</feature>
<evidence type="ECO:0000313" key="4">
    <source>
        <dbReference type="EMBL" id="GAA0307783.1"/>
    </source>
</evidence>
<protein>
    <submittedName>
        <fullName evidence="4">ABC transporter substrate-binding protein</fullName>
    </submittedName>
</protein>
<dbReference type="RefSeq" id="WP_344164654.1">
    <property type="nucleotide sequence ID" value="NZ_BAAABV010000023.1"/>
</dbReference>
<name>A0ABN0VJS8_9ACTN</name>